<keyword evidence="2" id="KW-1185">Reference proteome</keyword>
<accession>S8FD04</accession>
<dbReference type="Proteomes" id="UP000015241">
    <property type="component" value="Unassembled WGS sequence"/>
</dbReference>
<dbReference type="Pfam" id="PF18759">
    <property type="entry name" value="Plavaka"/>
    <property type="match status" value="1"/>
</dbReference>
<evidence type="ECO:0000313" key="1">
    <source>
        <dbReference type="EMBL" id="EPS99440.1"/>
    </source>
</evidence>
<organism evidence="1 2">
    <name type="scientific">Fomitopsis schrenkii</name>
    <name type="common">Brown rot fungus</name>
    <dbReference type="NCBI Taxonomy" id="2126942"/>
    <lineage>
        <taxon>Eukaryota</taxon>
        <taxon>Fungi</taxon>
        <taxon>Dikarya</taxon>
        <taxon>Basidiomycota</taxon>
        <taxon>Agaricomycotina</taxon>
        <taxon>Agaricomycetes</taxon>
        <taxon>Polyporales</taxon>
        <taxon>Fomitopsis</taxon>
    </lineage>
</organism>
<dbReference type="eggNOG" id="ENOG502SKHB">
    <property type="taxonomic scope" value="Eukaryota"/>
</dbReference>
<feature type="non-terminal residue" evidence="1">
    <location>
        <position position="1"/>
    </location>
</feature>
<feature type="non-terminal residue" evidence="1">
    <location>
        <position position="174"/>
    </location>
</feature>
<protein>
    <submittedName>
        <fullName evidence="1">Uncharacterized protein</fullName>
    </submittedName>
</protein>
<evidence type="ECO:0000313" key="2">
    <source>
        <dbReference type="Proteomes" id="UP000015241"/>
    </source>
</evidence>
<dbReference type="EMBL" id="KE504157">
    <property type="protein sequence ID" value="EPS99440.1"/>
    <property type="molecule type" value="Genomic_DNA"/>
</dbReference>
<gene>
    <name evidence="1" type="ORF">FOMPIDRAFT_1084065</name>
</gene>
<proteinExistence type="predicted"/>
<dbReference type="OrthoDB" id="2752927at2759"/>
<dbReference type="InParanoid" id="S8FD04"/>
<dbReference type="STRING" id="743788.S8FD04"/>
<name>S8FD04_FOMSC</name>
<dbReference type="InterPro" id="IPR041078">
    <property type="entry name" value="Plavaka"/>
</dbReference>
<dbReference type="HOGENOM" id="CLU_002498_4_2_1"/>
<reference evidence="1 2" key="1">
    <citation type="journal article" date="2012" name="Science">
        <title>The Paleozoic origin of enzymatic lignin decomposition reconstructed from 31 fungal genomes.</title>
        <authorList>
            <person name="Floudas D."/>
            <person name="Binder M."/>
            <person name="Riley R."/>
            <person name="Barry K."/>
            <person name="Blanchette R.A."/>
            <person name="Henrissat B."/>
            <person name="Martinez A.T."/>
            <person name="Otillar R."/>
            <person name="Spatafora J.W."/>
            <person name="Yadav J.S."/>
            <person name="Aerts A."/>
            <person name="Benoit I."/>
            <person name="Boyd A."/>
            <person name="Carlson A."/>
            <person name="Copeland A."/>
            <person name="Coutinho P.M."/>
            <person name="de Vries R.P."/>
            <person name="Ferreira P."/>
            <person name="Findley K."/>
            <person name="Foster B."/>
            <person name="Gaskell J."/>
            <person name="Glotzer D."/>
            <person name="Gorecki P."/>
            <person name="Heitman J."/>
            <person name="Hesse C."/>
            <person name="Hori C."/>
            <person name="Igarashi K."/>
            <person name="Jurgens J.A."/>
            <person name="Kallen N."/>
            <person name="Kersten P."/>
            <person name="Kohler A."/>
            <person name="Kuees U."/>
            <person name="Kumar T.K.A."/>
            <person name="Kuo A."/>
            <person name="LaButti K."/>
            <person name="Larrondo L.F."/>
            <person name="Lindquist E."/>
            <person name="Ling A."/>
            <person name="Lombard V."/>
            <person name="Lucas S."/>
            <person name="Lundell T."/>
            <person name="Martin R."/>
            <person name="McLaughlin D.J."/>
            <person name="Morgenstern I."/>
            <person name="Morin E."/>
            <person name="Murat C."/>
            <person name="Nagy L.G."/>
            <person name="Nolan M."/>
            <person name="Ohm R.A."/>
            <person name="Patyshakuliyeva A."/>
            <person name="Rokas A."/>
            <person name="Ruiz-Duenas F.J."/>
            <person name="Sabat G."/>
            <person name="Salamov A."/>
            <person name="Samejima M."/>
            <person name="Schmutz J."/>
            <person name="Slot J.C."/>
            <person name="St John F."/>
            <person name="Stenlid J."/>
            <person name="Sun H."/>
            <person name="Sun S."/>
            <person name="Syed K."/>
            <person name="Tsang A."/>
            <person name="Wiebenga A."/>
            <person name="Young D."/>
            <person name="Pisabarro A."/>
            <person name="Eastwood D.C."/>
            <person name="Martin F."/>
            <person name="Cullen D."/>
            <person name="Grigoriev I.V."/>
            <person name="Hibbett D.S."/>
        </authorList>
    </citation>
    <scope>NUCLEOTIDE SEQUENCE</scope>
    <source>
        <strain evidence="2">FP-58527</strain>
    </source>
</reference>
<dbReference type="AlphaFoldDB" id="S8FD04"/>
<sequence length="174" mass="20679">CRREIMHAMWTLLMDPEFRKAYEEGLLWECGDKILRRLFPRFFIYSADYPEKILLACICYLAECPCPRCFVKKSDMRLMGTVRDMNRRKAQRREDTEPIQYDINKTRSWIFEDGLAPNSSLINKVLSSRSLLPMRSAFSEFSASLPKPLQFNHYRLYQPDAMHEIEAGVWKRIL</sequence>